<dbReference type="PANTHER" id="PTHR48182:SF3">
    <property type="entry name" value="DUF676 DOMAIN-CONTAINING PROTEIN"/>
    <property type="match status" value="1"/>
</dbReference>
<evidence type="ECO:0000313" key="1">
    <source>
        <dbReference type="EMBL" id="KAF2176597.1"/>
    </source>
</evidence>
<dbReference type="InterPro" id="IPR029058">
    <property type="entry name" value="AB_hydrolase_fold"/>
</dbReference>
<organism evidence="1 2">
    <name type="scientific">Zopfia rhizophila CBS 207.26</name>
    <dbReference type="NCBI Taxonomy" id="1314779"/>
    <lineage>
        <taxon>Eukaryota</taxon>
        <taxon>Fungi</taxon>
        <taxon>Dikarya</taxon>
        <taxon>Ascomycota</taxon>
        <taxon>Pezizomycotina</taxon>
        <taxon>Dothideomycetes</taxon>
        <taxon>Dothideomycetes incertae sedis</taxon>
        <taxon>Zopfiaceae</taxon>
        <taxon>Zopfia</taxon>
    </lineage>
</organism>
<accession>A0A6A6DAU5</accession>
<sequence>RPVTNDDIGLKVLREPPADTPEEVAKIIDIVAIHGIGAHPDDIWCKNIGTNENDARPVNWLRDPQMLPSVVPNTRILRYGYDVQWCGYSAIRQSVNTVADRFLLALGRGRKDFPSRPLILIAHCLGGLVVLKALVEAHRDPGEWLGIFNSVKGLLFFGTPFRGAEGISQSEILEAAWREHSKDQVQDQVLQVLQPGNELLQDLVDQFGKIRGSLKKAQIACFYELKRSNIGQIVARETATVGPLLLRIHTRRLIFHLDIHSQREFWLS</sequence>
<protein>
    <recommendedName>
        <fullName evidence="3">DUF676 domain-containing protein</fullName>
    </recommendedName>
</protein>
<dbReference type="Proteomes" id="UP000800200">
    <property type="component" value="Unassembled WGS sequence"/>
</dbReference>
<gene>
    <name evidence="1" type="ORF">K469DRAFT_606660</name>
</gene>
<keyword evidence="2" id="KW-1185">Reference proteome</keyword>
<dbReference type="AlphaFoldDB" id="A0A6A6DAU5"/>
<evidence type="ECO:0008006" key="3">
    <source>
        <dbReference type="Google" id="ProtNLM"/>
    </source>
</evidence>
<evidence type="ECO:0000313" key="2">
    <source>
        <dbReference type="Proteomes" id="UP000800200"/>
    </source>
</evidence>
<proteinExistence type="predicted"/>
<dbReference type="Gene3D" id="3.40.50.1820">
    <property type="entry name" value="alpha/beta hydrolase"/>
    <property type="match status" value="1"/>
</dbReference>
<name>A0A6A6DAU5_9PEZI</name>
<feature type="non-terminal residue" evidence="1">
    <location>
        <position position="1"/>
    </location>
</feature>
<dbReference type="PANTHER" id="PTHR48182">
    <property type="entry name" value="PROTEIN SERAC1"/>
    <property type="match status" value="1"/>
</dbReference>
<dbReference type="OrthoDB" id="1658288at2759"/>
<reference evidence="1" key="1">
    <citation type="journal article" date="2020" name="Stud. Mycol.">
        <title>101 Dothideomycetes genomes: a test case for predicting lifestyles and emergence of pathogens.</title>
        <authorList>
            <person name="Haridas S."/>
            <person name="Albert R."/>
            <person name="Binder M."/>
            <person name="Bloem J."/>
            <person name="Labutti K."/>
            <person name="Salamov A."/>
            <person name="Andreopoulos B."/>
            <person name="Baker S."/>
            <person name="Barry K."/>
            <person name="Bills G."/>
            <person name="Bluhm B."/>
            <person name="Cannon C."/>
            <person name="Castanera R."/>
            <person name="Culley D."/>
            <person name="Daum C."/>
            <person name="Ezra D."/>
            <person name="Gonzalez J."/>
            <person name="Henrissat B."/>
            <person name="Kuo A."/>
            <person name="Liang C."/>
            <person name="Lipzen A."/>
            <person name="Lutzoni F."/>
            <person name="Magnuson J."/>
            <person name="Mondo S."/>
            <person name="Nolan M."/>
            <person name="Ohm R."/>
            <person name="Pangilinan J."/>
            <person name="Park H.-J."/>
            <person name="Ramirez L."/>
            <person name="Alfaro M."/>
            <person name="Sun H."/>
            <person name="Tritt A."/>
            <person name="Yoshinaga Y."/>
            <person name="Zwiers L.-H."/>
            <person name="Turgeon B."/>
            <person name="Goodwin S."/>
            <person name="Spatafora J."/>
            <person name="Crous P."/>
            <person name="Grigoriev I."/>
        </authorList>
    </citation>
    <scope>NUCLEOTIDE SEQUENCE</scope>
    <source>
        <strain evidence="1">CBS 207.26</strain>
    </source>
</reference>
<dbReference type="EMBL" id="ML994705">
    <property type="protein sequence ID" value="KAF2176597.1"/>
    <property type="molecule type" value="Genomic_DNA"/>
</dbReference>
<dbReference type="SUPFAM" id="SSF53474">
    <property type="entry name" value="alpha/beta-Hydrolases"/>
    <property type="match status" value="1"/>
</dbReference>
<dbReference type="InterPro" id="IPR052374">
    <property type="entry name" value="SERAC1"/>
</dbReference>